<dbReference type="GeneID" id="113700986"/>
<dbReference type="GO" id="GO:0005524">
    <property type="term" value="F:ATP binding"/>
    <property type="evidence" value="ECO:0007669"/>
    <property type="project" value="UniProtKB-UniRule"/>
</dbReference>
<evidence type="ECO:0000256" key="9">
    <source>
        <dbReference type="ARBA" id="ARBA00048679"/>
    </source>
</evidence>
<dbReference type="InterPro" id="IPR011009">
    <property type="entry name" value="Kinase-like_dom_sf"/>
</dbReference>
<dbReference type="InterPro" id="IPR001245">
    <property type="entry name" value="Ser-Thr/Tyr_kinase_cat_dom"/>
</dbReference>
<keyword evidence="7 10" id="KW-0067">ATP-binding</keyword>
<dbReference type="PANTHER" id="PTHR48006:SF102">
    <property type="entry name" value="LEUCINE-RICH REPEAT-CONTAINING PROTEIN DDB_G0281931-RELATED"/>
    <property type="match status" value="1"/>
</dbReference>
<proteinExistence type="predicted"/>
<evidence type="ECO:0000256" key="4">
    <source>
        <dbReference type="ARBA" id="ARBA00022679"/>
    </source>
</evidence>
<evidence type="ECO:0000256" key="10">
    <source>
        <dbReference type="PROSITE-ProRule" id="PRU10141"/>
    </source>
</evidence>
<dbReference type="RefSeq" id="XP_027077215.2">
    <property type="nucleotide sequence ID" value="XM_027221414.2"/>
</dbReference>
<evidence type="ECO:0000256" key="7">
    <source>
        <dbReference type="ARBA" id="ARBA00022840"/>
    </source>
</evidence>
<evidence type="ECO:0000256" key="8">
    <source>
        <dbReference type="ARBA" id="ARBA00047899"/>
    </source>
</evidence>
<protein>
    <recommendedName>
        <fullName evidence="2">non-specific serine/threonine protein kinase</fullName>
        <ecNumber evidence="2">2.7.11.1</ecNumber>
    </recommendedName>
</protein>
<comment type="catalytic activity">
    <reaction evidence="9">
        <text>L-seryl-[protein] + ATP = O-phospho-L-seryl-[protein] + ADP + H(+)</text>
        <dbReference type="Rhea" id="RHEA:17989"/>
        <dbReference type="Rhea" id="RHEA-COMP:9863"/>
        <dbReference type="Rhea" id="RHEA-COMP:11604"/>
        <dbReference type="ChEBI" id="CHEBI:15378"/>
        <dbReference type="ChEBI" id="CHEBI:29999"/>
        <dbReference type="ChEBI" id="CHEBI:30616"/>
        <dbReference type="ChEBI" id="CHEBI:83421"/>
        <dbReference type="ChEBI" id="CHEBI:456216"/>
        <dbReference type="EC" id="2.7.11.1"/>
    </reaction>
</comment>
<evidence type="ECO:0000259" key="11">
    <source>
        <dbReference type="PROSITE" id="PS50011"/>
    </source>
</evidence>
<keyword evidence="3" id="KW-0723">Serine/threonine-protein kinase</keyword>
<feature type="domain" description="Protein kinase" evidence="11">
    <location>
        <begin position="79"/>
        <end position="354"/>
    </location>
</feature>
<dbReference type="AlphaFoldDB" id="A0A6P6TGQ1"/>
<dbReference type="EC" id="2.7.11.1" evidence="2"/>
<dbReference type="Gene3D" id="1.10.510.10">
    <property type="entry name" value="Transferase(Phosphotransferase) domain 1"/>
    <property type="match status" value="2"/>
</dbReference>
<dbReference type="OrthoDB" id="248923at2759"/>
<evidence type="ECO:0000313" key="13">
    <source>
        <dbReference type="RefSeq" id="XP_027077215.2"/>
    </source>
</evidence>
<evidence type="ECO:0000256" key="3">
    <source>
        <dbReference type="ARBA" id="ARBA00022527"/>
    </source>
</evidence>
<evidence type="ECO:0000256" key="5">
    <source>
        <dbReference type="ARBA" id="ARBA00022741"/>
    </source>
</evidence>
<dbReference type="PANTHER" id="PTHR48006">
    <property type="entry name" value="LEUCINE-RICH REPEAT-CONTAINING PROTEIN DDB_G0281931-RELATED"/>
    <property type="match status" value="1"/>
</dbReference>
<keyword evidence="6" id="KW-0418">Kinase</keyword>
<dbReference type="GO" id="GO:0004674">
    <property type="term" value="F:protein serine/threonine kinase activity"/>
    <property type="evidence" value="ECO:0007669"/>
    <property type="project" value="UniProtKB-KW"/>
</dbReference>
<dbReference type="PROSITE" id="PS50011">
    <property type="entry name" value="PROTEIN_KINASE_DOM"/>
    <property type="match status" value="2"/>
</dbReference>
<organism evidence="12 13">
    <name type="scientific">Coffea arabica</name>
    <name type="common">Arabian coffee</name>
    <dbReference type="NCBI Taxonomy" id="13443"/>
    <lineage>
        <taxon>Eukaryota</taxon>
        <taxon>Viridiplantae</taxon>
        <taxon>Streptophyta</taxon>
        <taxon>Embryophyta</taxon>
        <taxon>Tracheophyta</taxon>
        <taxon>Spermatophyta</taxon>
        <taxon>Magnoliopsida</taxon>
        <taxon>eudicotyledons</taxon>
        <taxon>Gunneridae</taxon>
        <taxon>Pentapetalae</taxon>
        <taxon>asterids</taxon>
        <taxon>lamiids</taxon>
        <taxon>Gentianales</taxon>
        <taxon>Rubiaceae</taxon>
        <taxon>Ixoroideae</taxon>
        <taxon>Gardenieae complex</taxon>
        <taxon>Bertiereae - Coffeeae clade</taxon>
        <taxon>Coffeeae</taxon>
        <taxon>Coffea</taxon>
    </lineage>
</organism>
<evidence type="ECO:0000313" key="12">
    <source>
        <dbReference type="Proteomes" id="UP001652660"/>
    </source>
</evidence>
<reference evidence="12" key="1">
    <citation type="journal article" date="2025" name="Foods">
        <title>Unveiling the Microbial Signatures of Arabica Coffee Cherries: Insights into Ripeness Specific Diversity, Functional Traits, and Implications for Quality and Safety.</title>
        <authorList>
            <consortium name="RefSeq"/>
            <person name="Tenea G.N."/>
            <person name="Cifuentes V."/>
            <person name="Reyes P."/>
            <person name="Cevallos-Vallejos M."/>
        </authorList>
    </citation>
    <scope>NUCLEOTIDE SEQUENCE [LARGE SCALE GENOMIC DNA]</scope>
</reference>
<sequence length="740" mass="82771">MAAVYDNWERLVTATLRREELRLTALRTPSDVSSASLLSGSPSLSFSSQTGQVSSFNFGSLLVGDSFTYSQILKATRFLSDSNLIKHGHSGKFFYGVLQGGTEVVIKQVDVSCSENELCFMSELEICSMVYHSRLIPLLGHCLENGYQKFLVYKYTPNKDLGSLLGHDDTNQLPSLDWTTRLKIATGVAEGLCYLHHECFPPLVHRDIQASSILLDDDFEVRLGSLAGVCIEEKENNQIGIARFLRLPKISEQISPGKSTARRSYDVYCFGKILLELVTSKLGASAANDSITKEKDWMEKTLRYVVVSKDKKQHLTEVWAVAFIAKACVHHKPSKRPQMSEILEALKRVKSTRFGNQQLQAASHPNKLFPPPTMPAVPEGSKTIGRMSQATENAKSTGSSTASGSYEFSEVNASKKVYPLGEILATPNLRIFTYSELKAATRNFEIDTLLGEGAYGRVYKGSLHEKSMSESGSEALIAVKEVYSWCIPAFRNRWQSEVVLHGRLSHPNIVKLLGYCWENKELFLVYEFMQEGSLASHLFGRRGSAFQPLTWEKRIKILVGAARGVAFLHQSQKRGSIRRKTGYVGFYDHFEPSKVLLDQSYNAKLSDFGQKTSLIDPDPYNEVHPKLLWREGKSSPMMDVYGFGILLVEMITGLEKLDTRCQTDQEVMLDWIKPDLSGQPLFGVLDSKLERNYPVEAVTKVSQLALLCLEKNCKYRPSMEAVVKELELIESPTKKGGKLG</sequence>
<dbReference type="InterPro" id="IPR000719">
    <property type="entry name" value="Prot_kinase_dom"/>
</dbReference>
<dbReference type="Gene3D" id="3.30.200.20">
    <property type="entry name" value="Phosphorylase Kinase, domain 1"/>
    <property type="match status" value="2"/>
</dbReference>
<feature type="binding site" evidence="10">
    <location>
        <position position="480"/>
    </location>
    <ligand>
        <name>ATP</name>
        <dbReference type="ChEBI" id="CHEBI:30616"/>
    </ligand>
</feature>
<name>A0A6P6TGQ1_COFAR</name>
<dbReference type="GO" id="GO:0016020">
    <property type="term" value="C:membrane"/>
    <property type="evidence" value="ECO:0007669"/>
    <property type="project" value="UniProtKB-SubCell"/>
</dbReference>
<dbReference type="Pfam" id="PF07714">
    <property type="entry name" value="PK_Tyr_Ser-Thr"/>
    <property type="match status" value="2"/>
</dbReference>
<evidence type="ECO:0000256" key="1">
    <source>
        <dbReference type="ARBA" id="ARBA00004479"/>
    </source>
</evidence>
<dbReference type="InterPro" id="IPR017441">
    <property type="entry name" value="Protein_kinase_ATP_BS"/>
</dbReference>
<dbReference type="SUPFAM" id="SSF56112">
    <property type="entry name" value="Protein kinase-like (PK-like)"/>
    <property type="match status" value="2"/>
</dbReference>
<dbReference type="PROSITE" id="PS00107">
    <property type="entry name" value="PROTEIN_KINASE_ATP"/>
    <property type="match status" value="1"/>
</dbReference>
<keyword evidence="12" id="KW-1185">Reference proteome</keyword>
<evidence type="ECO:0000256" key="2">
    <source>
        <dbReference type="ARBA" id="ARBA00012513"/>
    </source>
</evidence>
<dbReference type="Proteomes" id="UP001652660">
    <property type="component" value="Chromosome 7e"/>
</dbReference>
<reference evidence="13" key="2">
    <citation type="submission" date="2025-08" db="UniProtKB">
        <authorList>
            <consortium name="RefSeq"/>
        </authorList>
    </citation>
    <scope>IDENTIFICATION</scope>
    <source>
        <tissue evidence="13">Leaves</tissue>
    </source>
</reference>
<feature type="domain" description="Protein kinase" evidence="11">
    <location>
        <begin position="444"/>
        <end position="729"/>
    </location>
</feature>
<comment type="catalytic activity">
    <reaction evidence="8">
        <text>L-threonyl-[protein] + ATP = O-phospho-L-threonyl-[protein] + ADP + H(+)</text>
        <dbReference type="Rhea" id="RHEA:46608"/>
        <dbReference type="Rhea" id="RHEA-COMP:11060"/>
        <dbReference type="Rhea" id="RHEA-COMP:11605"/>
        <dbReference type="ChEBI" id="CHEBI:15378"/>
        <dbReference type="ChEBI" id="CHEBI:30013"/>
        <dbReference type="ChEBI" id="CHEBI:30616"/>
        <dbReference type="ChEBI" id="CHEBI:61977"/>
        <dbReference type="ChEBI" id="CHEBI:456216"/>
        <dbReference type="EC" id="2.7.11.1"/>
    </reaction>
</comment>
<dbReference type="InterPro" id="IPR051824">
    <property type="entry name" value="LRR_Rcpt-Like_S/T_Kinase"/>
</dbReference>
<gene>
    <name evidence="13" type="primary">LOC113700986</name>
</gene>
<keyword evidence="4" id="KW-0808">Transferase</keyword>
<keyword evidence="5 10" id="KW-0547">Nucleotide-binding</keyword>
<comment type="subcellular location">
    <subcellularLocation>
        <location evidence="1">Membrane</location>
        <topology evidence="1">Single-pass type I membrane protein</topology>
    </subcellularLocation>
</comment>
<accession>A0A6P6TGQ1</accession>
<evidence type="ECO:0000256" key="6">
    <source>
        <dbReference type="ARBA" id="ARBA00022777"/>
    </source>
</evidence>